<evidence type="ECO:0000259" key="2">
    <source>
        <dbReference type="Pfam" id="PF08327"/>
    </source>
</evidence>
<feature type="domain" description="Activator of Hsp90 ATPase homologue 1/2-like C-terminal" evidence="2">
    <location>
        <begin position="33"/>
        <end position="144"/>
    </location>
</feature>
<proteinExistence type="inferred from homology"/>
<reference evidence="3 4" key="1">
    <citation type="submission" date="2024-09" db="EMBL/GenBank/DDBJ databases">
        <authorList>
            <person name="Sun Q."/>
            <person name="Mori K."/>
        </authorList>
    </citation>
    <scope>NUCLEOTIDE SEQUENCE [LARGE SCALE GENOMIC DNA]</scope>
    <source>
        <strain evidence="3 4">CCM 3426</strain>
    </source>
</reference>
<dbReference type="SUPFAM" id="SSF55961">
    <property type="entry name" value="Bet v1-like"/>
    <property type="match status" value="1"/>
</dbReference>
<comment type="caution">
    <text evidence="3">The sequence shown here is derived from an EMBL/GenBank/DDBJ whole genome shotgun (WGS) entry which is preliminary data.</text>
</comment>
<sequence length="192" mass="21214">MTSDAYRPSPPAQVGSEAAGDRWTLVLVRELRHPPERVWRALTEPGQLAAWAPYSADRDLSEAGGATLTMIDDEKPQDMEAEVVRAEPPTLLEHTFGTDLLRWELAATGTGTRLTLRHTVQERDWLPKVAAGWHICLDVAEKLLEGRPIPPIRGAAAMNFGWPELNDQYARTFGVPATGLPDHLEDDEDDAS</sequence>
<dbReference type="Pfam" id="PF08327">
    <property type="entry name" value="AHSA1"/>
    <property type="match status" value="1"/>
</dbReference>
<gene>
    <name evidence="3" type="ORF">ACFFV7_00495</name>
</gene>
<evidence type="ECO:0000313" key="3">
    <source>
        <dbReference type="EMBL" id="MFB9199652.1"/>
    </source>
</evidence>
<keyword evidence="4" id="KW-1185">Reference proteome</keyword>
<protein>
    <submittedName>
        <fullName evidence="3">SRPBCC family protein</fullName>
    </submittedName>
</protein>
<dbReference type="Gene3D" id="3.30.530.20">
    <property type="match status" value="1"/>
</dbReference>
<dbReference type="InterPro" id="IPR013538">
    <property type="entry name" value="ASHA1/2-like_C"/>
</dbReference>
<evidence type="ECO:0000313" key="4">
    <source>
        <dbReference type="Proteomes" id="UP001589647"/>
    </source>
</evidence>
<organism evidence="3 4">
    <name type="scientific">Nonomuraea spiralis</name>
    <dbReference type="NCBI Taxonomy" id="46182"/>
    <lineage>
        <taxon>Bacteria</taxon>
        <taxon>Bacillati</taxon>
        <taxon>Actinomycetota</taxon>
        <taxon>Actinomycetes</taxon>
        <taxon>Streptosporangiales</taxon>
        <taxon>Streptosporangiaceae</taxon>
        <taxon>Nonomuraea</taxon>
    </lineage>
</organism>
<name>A0ABV5I544_9ACTN</name>
<accession>A0ABV5I544</accession>
<dbReference type="InterPro" id="IPR023393">
    <property type="entry name" value="START-like_dom_sf"/>
</dbReference>
<dbReference type="CDD" id="cd08899">
    <property type="entry name" value="SRPBCC_CalC_Aha1-like_6"/>
    <property type="match status" value="1"/>
</dbReference>
<comment type="similarity">
    <text evidence="1">Belongs to the AHA1 family.</text>
</comment>
<evidence type="ECO:0000256" key="1">
    <source>
        <dbReference type="ARBA" id="ARBA00006817"/>
    </source>
</evidence>
<dbReference type="Proteomes" id="UP001589647">
    <property type="component" value="Unassembled WGS sequence"/>
</dbReference>
<dbReference type="EMBL" id="JBHMEI010000001">
    <property type="protein sequence ID" value="MFB9199652.1"/>
    <property type="molecule type" value="Genomic_DNA"/>
</dbReference>
<dbReference type="RefSeq" id="WP_189645363.1">
    <property type="nucleotide sequence ID" value="NZ_BMRC01000001.1"/>
</dbReference>